<dbReference type="Pfam" id="PF00486">
    <property type="entry name" value="Trans_reg_C"/>
    <property type="match status" value="1"/>
</dbReference>
<dbReference type="InterPro" id="IPR011006">
    <property type="entry name" value="CheY-like_superfamily"/>
</dbReference>
<dbReference type="PANTHER" id="PTHR48111:SF6">
    <property type="entry name" value="TRANSCRIPTIONAL REGULATORY PROTEIN CREB"/>
    <property type="match status" value="1"/>
</dbReference>
<sequence length="252" mass="28523">MTQKIPPTSQADPQAHLPDAGERILLVDDEVDLQKLFLFNFREAGFDPEAVGTAKEAFEAAARQRPSVVVLDLMLPDVSGTEVCRRMRADPALSDVGILMLTARGDEYDRILGFEVGADDYVVKPFSVRELVLRVRALVRRVSERTIARRAADTGERLRWRGLEVDTVRQRVYVDGAELSLRPLEYKLIAIFLENAERTFTRRELLEEVWGTSGSTPSRTVDTHVRRLRERLGAYGDAVETVHSVGYRLRNE</sequence>
<dbReference type="EMBL" id="CP089984">
    <property type="protein sequence ID" value="WXB12901.1"/>
    <property type="molecule type" value="Genomic_DNA"/>
</dbReference>
<reference evidence="6 7" key="1">
    <citation type="submission" date="2021-12" db="EMBL/GenBank/DDBJ databases">
        <title>Discovery of the Pendulisporaceae a myxobacterial family with distinct sporulation behavior and unique specialized metabolism.</title>
        <authorList>
            <person name="Garcia R."/>
            <person name="Popoff A."/>
            <person name="Bader C.D."/>
            <person name="Loehr J."/>
            <person name="Walesch S."/>
            <person name="Walt C."/>
            <person name="Boldt J."/>
            <person name="Bunk B."/>
            <person name="Haeckl F.J.F.P.J."/>
            <person name="Gunesch A.P."/>
            <person name="Birkelbach J."/>
            <person name="Nuebel U."/>
            <person name="Pietschmann T."/>
            <person name="Bach T."/>
            <person name="Mueller R."/>
        </authorList>
    </citation>
    <scope>NUCLEOTIDE SEQUENCE [LARGE SCALE GENOMIC DNA]</scope>
    <source>
        <strain evidence="6 7">MSr11954</strain>
    </source>
</reference>
<evidence type="ECO:0000313" key="7">
    <source>
        <dbReference type="Proteomes" id="UP001370348"/>
    </source>
</evidence>
<dbReference type="InterPro" id="IPR016032">
    <property type="entry name" value="Sig_transdc_resp-reg_C-effctor"/>
</dbReference>
<dbReference type="CDD" id="cd00383">
    <property type="entry name" value="trans_reg_C"/>
    <property type="match status" value="1"/>
</dbReference>
<evidence type="ECO:0000256" key="3">
    <source>
        <dbReference type="PROSITE-ProRule" id="PRU01091"/>
    </source>
</evidence>
<gene>
    <name evidence="6" type="ORF">LZC94_34250</name>
</gene>
<dbReference type="InterPro" id="IPR036388">
    <property type="entry name" value="WH-like_DNA-bd_sf"/>
</dbReference>
<feature type="domain" description="OmpR/PhoB-type" evidence="5">
    <location>
        <begin position="155"/>
        <end position="251"/>
    </location>
</feature>
<dbReference type="InterPro" id="IPR001867">
    <property type="entry name" value="OmpR/PhoB-type_DNA-bd"/>
</dbReference>
<dbReference type="Proteomes" id="UP001370348">
    <property type="component" value="Chromosome"/>
</dbReference>
<dbReference type="Pfam" id="PF00072">
    <property type="entry name" value="Response_reg"/>
    <property type="match status" value="1"/>
</dbReference>
<dbReference type="InterPro" id="IPR039420">
    <property type="entry name" value="WalR-like"/>
</dbReference>
<dbReference type="Gene3D" id="3.40.50.2300">
    <property type="match status" value="1"/>
</dbReference>
<dbReference type="InterPro" id="IPR001789">
    <property type="entry name" value="Sig_transdc_resp-reg_receiver"/>
</dbReference>
<name>A0ABZ2LT08_9BACT</name>
<dbReference type="Gene3D" id="1.10.10.10">
    <property type="entry name" value="Winged helix-like DNA-binding domain superfamily/Winged helix DNA-binding domain"/>
    <property type="match status" value="1"/>
</dbReference>
<feature type="DNA-binding region" description="OmpR/PhoB-type" evidence="3">
    <location>
        <begin position="155"/>
        <end position="251"/>
    </location>
</feature>
<proteinExistence type="predicted"/>
<organism evidence="6 7">
    <name type="scientific">Pendulispora albinea</name>
    <dbReference type="NCBI Taxonomy" id="2741071"/>
    <lineage>
        <taxon>Bacteria</taxon>
        <taxon>Pseudomonadati</taxon>
        <taxon>Myxococcota</taxon>
        <taxon>Myxococcia</taxon>
        <taxon>Myxococcales</taxon>
        <taxon>Sorangiineae</taxon>
        <taxon>Pendulisporaceae</taxon>
        <taxon>Pendulispora</taxon>
    </lineage>
</organism>
<accession>A0ABZ2LT08</accession>
<evidence type="ECO:0000259" key="5">
    <source>
        <dbReference type="PROSITE" id="PS51755"/>
    </source>
</evidence>
<dbReference type="SUPFAM" id="SSF52172">
    <property type="entry name" value="CheY-like"/>
    <property type="match status" value="1"/>
</dbReference>
<evidence type="ECO:0000313" key="6">
    <source>
        <dbReference type="EMBL" id="WXB12901.1"/>
    </source>
</evidence>
<protein>
    <submittedName>
        <fullName evidence="6">Response regulator</fullName>
    </submittedName>
</protein>
<dbReference type="PANTHER" id="PTHR48111">
    <property type="entry name" value="REGULATOR OF RPOS"/>
    <property type="match status" value="1"/>
</dbReference>
<dbReference type="PROSITE" id="PS50110">
    <property type="entry name" value="RESPONSE_REGULATORY"/>
    <property type="match status" value="1"/>
</dbReference>
<feature type="domain" description="Response regulatory" evidence="4">
    <location>
        <begin position="23"/>
        <end position="139"/>
    </location>
</feature>
<dbReference type="Gene3D" id="6.10.250.690">
    <property type="match status" value="1"/>
</dbReference>
<dbReference type="SUPFAM" id="SSF46894">
    <property type="entry name" value="C-terminal effector domain of the bipartite response regulators"/>
    <property type="match status" value="1"/>
</dbReference>
<keyword evidence="2" id="KW-0597">Phosphoprotein</keyword>
<feature type="modified residue" description="4-aspartylphosphate" evidence="2">
    <location>
        <position position="72"/>
    </location>
</feature>
<evidence type="ECO:0000256" key="2">
    <source>
        <dbReference type="PROSITE-ProRule" id="PRU00169"/>
    </source>
</evidence>
<dbReference type="SMART" id="SM00448">
    <property type="entry name" value="REC"/>
    <property type="match status" value="1"/>
</dbReference>
<keyword evidence="7" id="KW-1185">Reference proteome</keyword>
<dbReference type="SMART" id="SM00862">
    <property type="entry name" value="Trans_reg_C"/>
    <property type="match status" value="1"/>
</dbReference>
<dbReference type="PROSITE" id="PS51755">
    <property type="entry name" value="OMPR_PHOB"/>
    <property type="match status" value="1"/>
</dbReference>
<evidence type="ECO:0000256" key="1">
    <source>
        <dbReference type="ARBA" id="ARBA00023125"/>
    </source>
</evidence>
<evidence type="ECO:0000259" key="4">
    <source>
        <dbReference type="PROSITE" id="PS50110"/>
    </source>
</evidence>
<dbReference type="RefSeq" id="WP_394822521.1">
    <property type="nucleotide sequence ID" value="NZ_CP089984.1"/>
</dbReference>
<keyword evidence="1 3" id="KW-0238">DNA-binding</keyword>